<dbReference type="GO" id="GO:0008270">
    <property type="term" value="F:zinc ion binding"/>
    <property type="evidence" value="ECO:0007669"/>
    <property type="project" value="InterPro"/>
</dbReference>
<dbReference type="GO" id="GO:0003677">
    <property type="term" value="F:DNA binding"/>
    <property type="evidence" value="ECO:0007669"/>
    <property type="project" value="UniProtKB-KW"/>
</dbReference>
<feature type="domain" description="Zn(2)-C6 fungal-type" evidence="6">
    <location>
        <begin position="54"/>
        <end position="89"/>
    </location>
</feature>
<proteinExistence type="predicted"/>
<evidence type="ECO:0000256" key="4">
    <source>
        <dbReference type="ARBA" id="ARBA00023163"/>
    </source>
</evidence>
<dbReference type="PROSITE" id="PS50048">
    <property type="entry name" value="ZN2_CY6_FUNGAL_2"/>
    <property type="match status" value="1"/>
</dbReference>
<sequence length="949" mass="107820">MKLSDSSASSPSNLNENKSISLQKSSSWITKSSASGPNIAKPRYKYKRERSHRACDTCHKRKVRCDLIYKNYPLEKCTNCQEFGVDCVVSERKRRRTKKEMFQARKFLENKLSNLKQPEQKEEQKDTQNQAPIQKQKQSTQEVRHLSESPLIQANDIEYNQESIKDTGDAPIKLEFNRVLHCEKQTVTTDSPSSTSTLPASISKQTLTSLTITNCFTLPSKSKCELYLDTFWENFNSVYPFLSFAAFNDIKSQLQSPKSLVLLRCMLFAGAKSLDVKPDTDDLFEKARLCLDANLESDEFYLCISYFILVSCGGSTRLQRSNMVGLQSYAQIVLNSGFQNSNFTLEEQQCRRRFFWILHAFKVTSRFYIDVHCRSTQNVMDDWCDGLFYSVMDESDPCILFLEKDDVISLDPDNEDQRKYLMIWLCDRASDLTICVYRIHEIFKIIENFSTKQDLRSMVDAMPSIDKHLNELDLKFTINTAPSVDESPLIFLVRSAMFSVKCHLQLANLTKFYALLIDMIENGVSCDIQCVLFFDLTRSYQSMFDSVHQQARLLIKSMTILRGKIPFLQIPLGRTLKTCVMLLPFRYHTDPLVRSLTRDDLQNLFPVIQEIQRFSSNEIVLSYCVILLNNNSVDLNTSKEIIESKMIERFFCLLFSTNKENSHRLQPPFLSPLVSIPEQCATGSEEIRQPFMSHNRHFSYPFPIEIPTTHTRNIYHTPTKSSPTVPFKYISPLFDPSPTSSSSSSMSRFSSLPSLVPPALFDKRQQSQLTASSESYSHPSGISSISGSSTLYPLSATTSYPLSSAVSASDGRSIFSKSTPNTSTSLSSTSIRSIDSPHYKQSMDFVTDKTSLISLGEESEQTFRDNQSLHQKELPSLNSMLETPPTTSTNYFEPLEPMVQAKIDLTTGNYSDYPQIAVPANQKTSILASSVVPIIDIQILLSSSSHPQQ</sequence>
<keyword evidence="3" id="KW-0238">DNA-binding</keyword>
<keyword evidence="8" id="KW-1185">Reference proteome</keyword>
<evidence type="ECO:0000259" key="6">
    <source>
        <dbReference type="PROSITE" id="PS50048"/>
    </source>
</evidence>
<keyword evidence="1" id="KW-0862">Zinc</keyword>
<evidence type="ECO:0000256" key="2">
    <source>
        <dbReference type="ARBA" id="ARBA00023015"/>
    </source>
</evidence>
<dbReference type="Proteomes" id="UP001165063">
    <property type="component" value="Unassembled WGS sequence"/>
</dbReference>
<keyword evidence="4" id="KW-0804">Transcription</keyword>
<organism evidence="7 8">
    <name type="scientific">Ambrosiozyma monospora</name>
    <name type="common">Yeast</name>
    <name type="synonym">Endomycopsis monosporus</name>
    <dbReference type="NCBI Taxonomy" id="43982"/>
    <lineage>
        <taxon>Eukaryota</taxon>
        <taxon>Fungi</taxon>
        <taxon>Dikarya</taxon>
        <taxon>Ascomycota</taxon>
        <taxon>Saccharomycotina</taxon>
        <taxon>Pichiomycetes</taxon>
        <taxon>Pichiales</taxon>
        <taxon>Pichiaceae</taxon>
        <taxon>Ambrosiozyma</taxon>
    </lineage>
</organism>
<name>A0A9W6YYH3_AMBMO</name>
<feature type="compositionally biased region" description="Polar residues" evidence="5">
    <location>
        <begin position="127"/>
        <end position="141"/>
    </location>
</feature>
<dbReference type="SMART" id="SM00066">
    <property type="entry name" value="GAL4"/>
    <property type="match status" value="1"/>
</dbReference>
<dbReference type="PANTHER" id="PTHR47171:SF3">
    <property type="entry name" value="FARA-RELATED"/>
    <property type="match status" value="1"/>
</dbReference>
<dbReference type="PANTHER" id="PTHR47171">
    <property type="entry name" value="FARA-RELATED"/>
    <property type="match status" value="1"/>
</dbReference>
<dbReference type="CDD" id="cd00067">
    <property type="entry name" value="GAL4"/>
    <property type="match status" value="1"/>
</dbReference>
<feature type="compositionally biased region" description="Low complexity" evidence="5">
    <location>
        <begin position="816"/>
        <end position="831"/>
    </location>
</feature>
<reference evidence="7" key="1">
    <citation type="submission" date="2023-04" db="EMBL/GenBank/DDBJ databases">
        <title>Ambrosiozyma monospora NBRC 1965.</title>
        <authorList>
            <person name="Ichikawa N."/>
            <person name="Sato H."/>
            <person name="Tonouchi N."/>
        </authorList>
    </citation>
    <scope>NUCLEOTIDE SEQUENCE</scope>
    <source>
        <strain evidence="7">NBRC 1965</strain>
    </source>
</reference>
<evidence type="ECO:0000256" key="1">
    <source>
        <dbReference type="ARBA" id="ARBA00022833"/>
    </source>
</evidence>
<evidence type="ECO:0000313" key="7">
    <source>
        <dbReference type="EMBL" id="GMG35090.1"/>
    </source>
</evidence>
<dbReference type="EMBL" id="BSXU01002180">
    <property type="protein sequence ID" value="GMG35090.1"/>
    <property type="molecule type" value="Genomic_DNA"/>
</dbReference>
<dbReference type="Gene3D" id="4.10.240.10">
    <property type="entry name" value="Zn(2)-C6 fungal-type DNA-binding domain"/>
    <property type="match status" value="1"/>
</dbReference>
<dbReference type="CDD" id="cd12148">
    <property type="entry name" value="fungal_TF_MHR"/>
    <property type="match status" value="1"/>
</dbReference>
<evidence type="ECO:0000256" key="3">
    <source>
        <dbReference type="ARBA" id="ARBA00023125"/>
    </source>
</evidence>
<evidence type="ECO:0000256" key="5">
    <source>
        <dbReference type="SAM" id="MobiDB-lite"/>
    </source>
</evidence>
<dbReference type="AlphaFoldDB" id="A0A9W6YYH3"/>
<feature type="compositionally biased region" description="Low complexity" evidence="5">
    <location>
        <begin position="21"/>
        <end position="35"/>
    </location>
</feature>
<evidence type="ECO:0000313" key="8">
    <source>
        <dbReference type="Proteomes" id="UP001165063"/>
    </source>
</evidence>
<comment type="caution">
    <text evidence="7">The sequence shown here is derived from an EMBL/GenBank/DDBJ whole genome shotgun (WGS) entry which is preliminary data.</text>
</comment>
<dbReference type="InterPro" id="IPR036864">
    <property type="entry name" value="Zn2-C6_fun-type_DNA-bd_sf"/>
</dbReference>
<feature type="region of interest" description="Disordered" evidence="5">
    <location>
        <begin position="1"/>
        <end position="46"/>
    </location>
</feature>
<accession>A0A9W6YYH3</accession>
<feature type="compositionally biased region" description="Low complexity" evidence="5">
    <location>
        <begin position="1"/>
        <end position="12"/>
    </location>
</feature>
<dbReference type="InterPro" id="IPR052073">
    <property type="entry name" value="Amide_Lactam_Regulators"/>
</dbReference>
<dbReference type="SUPFAM" id="SSF57701">
    <property type="entry name" value="Zn2/Cys6 DNA-binding domain"/>
    <property type="match status" value="1"/>
</dbReference>
<protein>
    <submittedName>
        <fullName evidence="7">Unnamed protein product</fullName>
    </submittedName>
</protein>
<dbReference type="PROSITE" id="PS00463">
    <property type="entry name" value="ZN2_CY6_FUNGAL_1"/>
    <property type="match status" value="1"/>
</dbReference>
<dbReference type="Pfam" id="PF00172">
    <property type="entry name" value="Zn_clus"/>
    <property type="match status" value="1"/>
</dbReference>
<dbReference type="InterPro" id="IPR001138">
    <property type="entry name" value="Zn2Cys6_DnaBD"/>
</dbReference>
<dbReference type="OrthoDB" id="5121955at2759"/>
<dbReference type="GO" id="GO:0000981">
    <property type="term" value="F:DNA-binding transcription factor activity, RNA polymerase II-specific"/>
    <property type="evidence" value="ECO:0007669"/>
    <property type="project" value="InterPro"/>
</dbReference>
<keyword evidence="2" id="KW-0805">Transcription regulation</keyword>
<gene>
    <name evidence="7" type="ORF">Amon01_000449500</name>
</gene>
<feature type="region of interest" description="Disordered" evidence="5">
    <location>
        <begin position="811"/>
        <end position="831"/>
    </location>
</feature>
<feature type="region of interest" description="Disordered" evidence="5">
    <location>
        <begin position="109"/>
        <end position="143"/>
    </location>
</feature>